<keyword evidence="9" id="KW-0963">Cytoplasm</keyword>
<evidence type="ECO:0000256" key="5">
    <source>
        <dbReference type="ARBA" id="ARBA00022723"/>
    </source>
</evidence>
<dbReference type="GO" id="GO:0004521">
    <property type="term" value="F:RNA endonuclease activity"/>
    <property type="evidence" value="ECO:0007669"/>
    <property type="project" value="UniProtKB-UniRule"/>
</dbReference>
<dbReference type="OrthoDB" id="9807740at2"/>
<evidence type="ECO:0000256" key="3">
    <source>
        <dbReference type="ARBA" id="ARBA00022552"/>
    </source>
</evidence>
<dbReference type="PANTHER" id="PTHR46986:SF1">
    <property type="entry name" value="ENDORIBONUCLEASE YBEY, CHLOROPLASTIC"/>
    <property type="match status" value="1"/>
</dbReference>
<dbReference type="PANTHER" id="PTHR46986">
    <property type="entry name" value="ENDORIBONUCLEASE YBEY, CHLOROPLASTIC"/>
    <property type="match status" value="1"/>
</dbReference>
<dbReference type="Gene3D" id="3.40.390.30">
    <property type="entry name" value="Metalloproteases ('zincins'), catalytic domain"/>
    <property type="match status" value="1"/>
</dbReference>
<accession>A0A7C8HG48</accession>
<feature type="binding site" evidence="9">
    <location>
        <position position="145"/>
    </location>
    <ligand>
        <name>Zn(2+)</name>
        <dbReference type="ChEBI" id="CHEBI:29105"/>
        <note>catalytic</note>
    </ligand>
</feature>
<dbReference type="Pfam" id="PF02130">
    <property type="entry name" value="YbeY"/>
    <property type="match status" value="1"/>
</dbReference>
<dbReference type="EMBL" id="WSLF01000001">
    <property type="protein sequence ID" value="KAE9636978.1"/>
    <property type="molecule type" value="Genomic_DNA"/>
</dbReference>
<evidence type="ECO:0000256" key="8">
    <source>
        <dbReference type="ARBA" id="ARBA00022833"/>
    </source>
</evidence>
<evidence type="ECO:0000313" key="10">
    <source>
        <dbReference type="EMBL" id="KAE9636978.1"/>
    </source>
</evidence>
<comment type="subcellular location">
    <subcellularLocation>
        <location evidence="9">Cytoplasm</location>
    </subcellularLocation>
</comment>
<name>A0A7C8HG48_9FIRM</name>
<dbReference type="GO" id="GO:0005737">
    <property type="term" value="C:cytoplasm"/>
    <property type="evidence" value="ECO:0007669"/>
    <property type="project" value="UniProtKB-SubCell"/>
</dbReference>
<evidence type="ECO:0000256" key="6">
    <source>
        <dbReference type="ARBA" id="ARBA00022759"/>
    </source>
</evidence>
<evidence type="ECO:0000313" key="11">
    <source>
        <dbReference type="Proteomes" id="UP000483018"/>
    </source>
</evidence>
<comment type="similarity">
    <text evidence="1 9">Belongs to the endoribonuclease YbeY family.</text>
</comment>
<proteinExistence type="inferred from homology"/>
<dbReference type="Proteomes" id="UP000483018">
    <property type="component" value="Unassembled WGS sequence"/>
</dbReference>
<evidence type="ECO:0000256" key="1">
    <source>
        <dbReference type="ARBA" id="ARBA00010875"/>
    </source>
</evidence>
<comment type="cofactor">
    <cofactor evidence="9">
        <name>Zn(2+)</name>
        <dbReference type="ChEBI" id="CHEBI:29105"/>
    </cofactor>
    <text evidence="9">Binds 1 zinc ion.</text>
</comment>
<dbReference type="HAMAP" id="MF_00009">
    <property type="entry name" value="Endoribonucl_YbeY"/>
    <property type="match status" value="1"/>
</dbReference>
<keyword evidence="3 9" id="KW-0698">rRNA processing</keyword>
<keyword evidence="11" id="KW-1185">Reference proteome</keyword>
<keyword evidence="2 9" id="KW-0690">Ribosome biogenesis</keyword>
<keyword evidence="8 9" id="KW-0862">Zinc</keyword>
<dbReference type="SUPFAM" id="SSF55486">
    <property type="entry name" value="Metalloproteases ('zincins'), catalytic domain"/>
    <property type="match status" value="1"/>
</dbReference>
<sequence length="169" mass="19670">MKIWMENKTSFQLSEKMKQLIQEIIVQALKVEKYPLDVEVSITFVDNNEIQAINKEFRNIDRPTDVLSFPLLEFEDSTTAGENDSFSLEGLEEYINPETGDLMLGDIIISIDKAIEQSKEYNHSLEREIGFLVSHSMFHLMGYDHMEEDEEKIMFEKQEKVLQTVGLSR</sequence>
<organism evidence="10 11">
    <name type="scientific">Defluviitalea raffinosedens</name>
    <dbReference type="NCBI Taxonomy" id="1450156"/>
    <lineage>
        <taxon>Bacteria</taxon>
        <taxon>Bacillati</taxon>
        <taxon>Bacillota</taxon>
        <taxon>Clostridia</taxon>
        <taxon>Lachnospirales</taxon>
        <taxon>Defluviitaleaceae</taxon>
        <taxon>Defluviitalea</taxon>
    </lineage>
</organism>
<dbReference type="AlphaFoldDB" id="A0A7C8HG48"/>
<reference evidence="10 11" key="1">
    <citation type="submission" date="2019-12" db="EMBL/GenBank/DDBJ databases">
        <title>Defluviitalea raffinosedens, isolated from a biogas fermenter, genome sequencing and characterization.</title>
        <authorList>
            <person name="Rettenmaier R."/>
            <person name="Schneider M."/>
            <person name="Neuhaus K."/>
            <person name="Liebl W."/>
            <person name="Zverlov V."/>
        </authorList>
    </citation>
    <scope>NUCLEOTIDE SEQUENCE [LARGE SCALE GENOMIC DNA]</scope>
    <source>
        <strain evidence="10 11">249c-K6</strain>
    </source>
</reference>
<keyword evidence="5 9" id="KW-0479">Metal-binding</keyword>
<dbReference type="InterPro" id="IPR023091">
    <property type="entry name" value="MetalPrtase_cat_dom_sf_prd"/>
</dbReference>
<keyword evidence="7 9" id="KW-0378">Hydrolase</keyword>
<feature type="binding site" evidence="9">
    <location>
        <position position="135"/>
    </location>
    <ligand>
        <name>Zn(2+)</name>
        <dbReference type="ChEBI" id="CHEBI:29105"/>
        <note>catalytic</note>
    </ligand>
</feature>
<dbReference type="EC" id="3.1.-.-" evidence="9"/>
<protein>
    <recommendedName>
        <fullName evidence="9">Endoribonuclease YbeY</fullName>
        <ecNumber evidence="9">3.1.-.-</ecNumber>
    </recommendedName>
</protein>
<gene>
    <name evidence="9 10" type="primary">ybeY</name>
    <name evidence="10" type="ORF">GND95_00670</name>
</gene>
<evidence type="ECO:0000256" key="7">
    <source>
        <dbReference type="ARBA" id="ARBA00022801"/>
    </source>
</evidence>
<dbReference type="InterPro" id="IPR002036">
    <property type="entry name" value="YbeY"/>
</dbReference>
<keyword evidence="4 9" id="KW-0540">Nuclease</keyword>
<dbReference type="GO" id="GO:0004222">
    <property type="term" value="F:metalloendopeptidase activity"/>
    <property type="evidence" value="ECO:0007669"/>
    <property type="project" value="InterPro"/>
</dbReference>
<dbReference type="GO" id="GO:0008270">
    <property type="term" value="F:zinc ion binding"/>
    <property type="evidence" value="ECO:0007669"/>
    <property type="project" value="UniProtKB-UniRule"/>
</dbReference>
<dbReference type="NCBIfam" id="TIGR00043">
    <property type="entry name" value="rRNA maturation RNase YbeY"/>
    <property type="match status" value="1"/>
</dbReference>
<evidence type="ECO:0000256" key="2">
    <source>
        <dbReference type="ARBA" id="ARBA00022517"/>
    </source>
</evidence>
<comment type="function">
    <text evidence="9">Single strand-specific metallo-endoribonuclease involved in late-stage 70S ribosome quality control and in maturation of the 3' terminus of the 16S rRNA.</text>
</comment>
<evidence type="ECO:0000256" key="4">
    <source>
        <dbReference type="ARBA" id="ARBA00022722"/>
    </source>
</evidence>
<comment type="caution">
    <text evidence="10">The sequence shown here is derived from an EMBL/GenBank/DDBJ whole genome shotgun (WGS) entry which is preliminary data.</text>
</comment>
<keyword evidence="6 9" id="KW-0255">Endonuclease</keyword>
<dbReference type="GO" id="GO:0006364">
    <property type="term" value="P:rRNA processing"/>
    <property type="evidence" value="ECO:0007669"/>
    <property type="project" value="UniProtKB-UniRule"/>
</dbReference>
<evidence type="ECO:0000256" key="9">
    <source>
        <dbReference type="HAMAP-Rule" id="MF_00009"/>
    </source>
</evidence>
<feature type="binding site" evidence="9">
    <location>
        <position position="139"/>
    </location>
    <ligand>
        <name>Zn(2+)</name>
        <dbReference type="ChEBI" id="CHEBI:29105"/>
        <note>catalytic</note>
    </ligand>
</feature>